<dbReference type="AlphaFoldDB" id="L8PRY9"/>
<feature type="transmembrane region" description="Helical" evidence="6">
    <location>
        <begin position="73"/>
        <end position="95"/>
    </location>
</feature>
<proteinExistence type="predicted"/>
<evidence type="ECO:0000256" key="5">
    <source>
        <dbReference type="SAM" id="MobiDB-lite"/>
    </source>
</evidence>
<feature type="compositionally biased region" description="Basic residues" evidence="5">
    <location>
        <begin position="340"/>
        <end position="352"/>
    </location>
</feature>
<keyword evidence="3 6" id="KW-1133">Transmembrane helix</keyword>
<protein>
    <recommendedName>
        <fullName evidence="9">Integral membrane protein</fullName>
    </recommendedName>
</protein>
<dbReference type="PANTHER" id="PTHR40761:SF1">
    <property type="entry name" value="CONSERVED INTEGRAL MEMBRANE ALANINE VALINE AND LEUCINE RICH PROTEIN-RELATED"/>
    <property type="match status" value="1"/>
</dbReference>
<feature type="transmembrane region" description="Helical" evidence="6">
    <location>
        <begin position="167"/>
        <end position="187"/>
    </location>
</feature>
<gene>
    <name evidence="7" type="ORF">STVIR_0252</name>
</gene>
<feature type="transmembrane region" description="Helical" evidence="6">
    <location>
        <begin position="269"/>
        <end position="286"/>
    </location>
</feature>
<feature type="region of interest" description="Disordered" evidence="5">
    <location>
        <begin position="290"/>
        <end position="352"/>
    </location>
</feature>
<dbReference type="GO" id="GO:0016020">
    <property type="term" value="C:membrane"/>
    <property type="evidence" value="ECO:0007669"/>
    <property type="project" value="UniProtKB-SubCell"/>
</dbReference>
<evidence type="ECO:0000256" key="2">
    <source>
        <dbReference type="ARBA" id="ARBA00022692"/>
    </source>
</evidence>
<evidence type="ECO:0000256" key="4">
    <source>
        <dbReference type="ARBA" id="ARBA00023136"/>
    </source>
</evidence>
<comment type="caution">
    <text evidence="7">The sequence shown here is derived from an EMBL/GenBank/DDBJ whole genome shotgun (WGS) entry which is preliminary data.</text>
</comment>
<feature type="transmembrane region" description="Helical" evidence="6">
    <location>
        <begin position="237"/>
        <end position="257"/>
    </location>
</feature>
<feature type="transmembrane region" description="Helical" evidence="6">
    <location>
        <begin position="107"/>
        <end position="125"/>
    </location>
</feature>
<evidence type="ECO:0000256" key="1">
    <source>
        <dbReference type="ARBA" id="ARBA00004141"/>
    </source>
</evidence>
<dbReference type="Proteomes" id="UP000011205">
    <property type="component" value="Unassembled WGS sequence"/>
</dbReference>
<dbReference type="InterPro" id="IPR008521">
    <property type="entry name" value="Mg_trans_NIPA"/>
</dbReference>
<feature type="transmembrane region" description="Helical" evidence="6">
    <location>
        <begin position="207"/>
        <end position="225"/>
    </location>
</feature>
<dbReference type="GO" id="GO:0015095">
    <property type="term" value="F:magnesium ion transmembrane transporter activity"/>
    <property type="evidence" value="ECO:0007669"/>
    <property type="project" value="InterPro"/>
</dbReference>
<accession>L8PRY9</accession>
<feature type="transmembrane region" description="Helical" evidence="6">
    <location>
        <begin position="137"/>
        <end position="155"/>
    </location>
</feature>
<feature type="transmembrane region" description="Helical" evidence="6">
    <location>
        <begin position="6"/>
        <end position="21"/>
    </location>
</feature>
<sequence length="352" mass="35991">MGWGVAAALLANVLYSTGFVLEKRALAGLPPLSAARPGRALLLLAGSPLWLVGALALAAGFAAQLVVYRVLPIAVAQGLFVSGLVLLLPLSSVVLGERLTAAERRGVAVIGAALLALVASLHDSAEPIARTAPAGTLLALCGPAIGLAVWLYVTAERRARRRHRPPSTGVAYAVAIGLLYGVSSLAIKGVSGHLTAAGLADTLPVLLASPHPYLLLLTGALGLVLSQTALQRCRASLIVPVCTTVTCVFGVACGTVAFGEPLPQDPPRLALRLGGTALALAVVLTLPRHGAHRPAHEGTPHEARRPAAEDPGLPARQGPADPGSDGLRALQPAPPAPLPRTRRHPAAPARLR</sequence>
<evidence type="ECO:0000313" key="7">
    <source>
        <dbReference type="EMBL" id="ELS58783.1"/>
    </source>
</evidence>
<organism evidence="7 8">
    <name type="scientific">Streptomyces viridochromogenes Tue57</name>
    <dbReference type="NCBI Taxonomy" id="1160705"/>
    <lineage>
        <taxon>Bacteria</taxon>
        <taxon>Bacillati</taxon>
        <taxon>Actinomycetota</taxon>
        <taxon>Actinomycetes</taxon>
        <taxon>Kitasatosporales</taxon>
        <taxon>Streptomycetaceae</taxon>
        <taxon>Streptomyces</taxon>
    </lineage>
</organism>
<dbReference type="PANTHER" id="PTHR40761">
    <property type="entry name" value="CONSERVED INTEGRAL MEMBRANE ALANINE VALINE AND LEUCINE RICH PROTEIN-RELATED"/>
    <property type="match status" value="1"/>
</dbReference>
<dbReference type="Pfam" id="PF05653">
    <property type="entry name" value="Mg_trans_NIPA"/>
    <property type="match status" value="1"/>
</dbReference>
<dbReference type="PATRIC" id="fig|1160705.3.peg.249"/>
<comment type="subcellular location">
    <subcellularLocation>
        <location evidence="1">Membrane</location>
        <topology evidence="1">Multi-pass membrane protein</topology>
    </subcellularLocation>
</comment>
<name>L8PRY9_STRVR</name>
<evidence type="ECO:0000313" key="8">
    <source>
        <dbReference type="Proteomes" id="UP000011205"/>
    </source>
</evidence>
<feature type="compositionally biased region" description="Basic and acidic residues" evidence="5">
    <location>
        <begin position="294"/>
        <end position="308"/>
    </location>
</feature>
<keyword evidence="4 6" id="KW-0472">Membrane</keyword>
<keyword evidence="2 6" id="KW-0812">Transmembrane</keyword>
<feature type="transmembrane region" description="Helical" evidence="6">
    <location>
        <begin position="41"/>
        <end position="67"/>
    </location>
</feature>
<evidence type="ECO:0000256" key="6">
    <source>
        <dbReference type="SAM" id="Phobius"/>
    </source>
</evidence>
<evidence type="ECO:0000256" key="3">
    <source>
        <dbReference type="ARBA" id="ARBA00022989"/>
    </source>
</evidence>
<evidence type="ECO:0008006" key="9">
    <source>
        <dbReference type="Google" id="ProtNLM"/>
    </source>
</evidence>
<reference evidence="7 8" key="1">
    <citation type="journal article" date="2013" name="Genome Announc.">
        <title>Draft Genome Sequence of Streptomyces viridochromogenes Strain Tu57, Producer of Avilamycin.</title>
        <authorList>
            <person name="Gruning B.A."/>
            <person name="Erxleben A."/>
            <person name="Hahnlein A."/>
            <person name="Gunther S."/>
        </authorList>
    </citation>
    <scope>NUCLEOTIDE SEQUENCE [LARGE SCALE GENOMIC DNA]</scope>
    <source>
        <strain evidence="7 8">Tue57</strain>
    </source>
</reference>
<dbReference type="EMBL" id="AMLP01000013">
    <property type="protein sequence ID" value="ELS58783.1"/>
    <property type="molecule type" value="Genomic_DNA"/>
</dbReference>